<dbReference type="Proteomes" id="UP001620409">
    <property type="component" value="Unassembled WGS sequence"/>
</dbReference>
<proteinExistence type="predicted"/>
<evidence type="ECO:0000313" key="1">
    <source>
        <dbReference type="EMBL" id="MFK2856349.1"/>
    </source>
</evidence>
<name>A0ABW8INU0_9GAMM</name>
<dbReference type="EMBL" id="JADIKI010000023">
    <property type="protein sequence ID" value="MFK2856349.1"/>
    <property type="molecule type" value="Genomic_DNA"/>
</dbReference>
<dbReference type="RefSeq" id="WP_380014917.1">
    <property type="nucleotide sequence ID" value="NZ_JADIKI010000023.1"/>
</dbReference>
<reference evidence="1 2" key="1">
    <citation type="submission" date="2020-10" db="EMBL/GenBank/DDBJ databases">
        <title>Phylogeny of dyella-like bacteria.</title>
        <authorList>
            <person name="Fu J."/>
        </authorList>
    </citation>
    <scope>NUCLEOTIDE SEQUENCE [LARGE SCALE GENOMIC DNA]</scope>
    <source>
        <strain evidence="1 2">DHG40</strain>
    </source>
</reference>
<organism evidence="1 2">
    <name type="scientific">Dyella humi</name>
    <dbReference type="NCBI Taxonomy" id="1770547"/>
    <lineage>
        <taxon>Bacteria</taxon>
        <taxon>Pseudomonadati</taxon>
        <taxon>Pseudomonadota</taxon>
        <taxon>Gammaproteobacteria</taxon>
        <taxon>Lysobacterales</taxon>
        <taxon>Rhodanobacteraceae</taxon>
        <taxon>Dyella</taxon>
    </lineage>
</organism>
<protein>
    <submittedName>
        <fullName evidence="1">Uncharacterized protein</fullName>
    </submittedName>
</protein>
<comment type="caution">
    <text evidence="1">The sequence shown here is derived from an EMBL/GenBank/DDBJ whole genome shotgun (WGS) entry which is preliminary data.</text>
</comment>
<evidence type="ECO:0000313" key="2">
    <source>
        <dbReference type="Proteomes" id="UP001620409"/>
    </source>
</evidence>
<keyword evidence="2" id="KW-1185">Reference proteome</keyword>
<gene>
    <name evidence="1" type="ORF">ISP18_17215</name>
</gene>
<sequence>MRDVRIHAVGGPEVLCLKEVPMDVPMDVPGPGELKEIDWDSVYASSPHGYIDYPALERIVA</sequence>
<accession>A0ABW8INU0</accession>